<protein>
    <submittedName>
        <fullName evidence="1">SagB/ThcOx family dehydrogenase</fullName>
    </submittedName>
</protein>
<name>A0ACC7NWX9_9BACL</name>
<dbReference type="EMBL" id="JBJURJ010000006">
    <property type="protein sequence ID" value="MFM9328897.1"/>
    <property type="molecule type" value="Genomic_DNA"/>
</dbReference>
<sequence length="254" mass="28214">MLSEDEVRRQIQDNRRFMKSIFGKDQYESDQSKKLPQPPLSHPAKGATVIPLTKDFAGVVKEADYLALLHARKSVRVYKQEPITLEQLAFLLWSTQGVTGIRGSGYAALRPVPSAGARHPFETYLAVFQVEGLEKGIYHYLPMEHALEFVGAVDNLEDEVSVSLCGQGWAAKGAVTFFYTAVAYRSEWRYSIASHRVMLMDVGHVMQNLYLSAHAIGCGTCAIAAFEQEVADRLLQVDGEEEFVVYAAPVGVQL</sequence>
<evidence type="ECO:0000313" key="1">
    <source>
        <dbReference type="EMBL" id="MFM9328897.1"/>
    </source>
</evidence>
<proteinExistence type="predicted"/>
<dbReference type="Proteomes" id="UP001631969">
    <property type="component" value="Unassembled WGS sequence"/>
</dbReference>
<organism evidence="1 2">
    <name type="scientific">Paenibacillus mesotrionivorans</name>
    <dbReference type="NCBI Taxonomy" id="3160968"/>
    <lineage>
        <taxon>Bacteria</taxon>
        <taxon>Bacillati</taxon>
        <taxon>Bacillota</taxon>
        <taxon>Bacilli</taxon>
        <taxon>Bacillales</taxon>
        <taxon>Paenibacillaceae</taxon>
        <taxon>Paenibacillus</taxon>
    </lineage>
</organism>
<evidence type="ECO:0000313" key="2">
    <source>
        <dbReference type="Proteomes" id="UP001631969"/>
    </source>
</evidence>
<accession>A0ACC7NWX9</accession>
<comment type="caution">
    <text evidence="1">The sequence shown here is derived from an EMBL/GenBank/DDBJ whole genome shotgun (WGS) entry which is preliminary data.</text>
</comment>
<gene>
    <name evidence="1" type="ORF">ACI1P1_11395</name>
</gene>
<keyword evidence="2" id="KW-1185">Reference proteome</keyword>
<reference evidence="1" key="1">
    <citation type="submission" date="2024-12" db="EMBL/GenBank/DDBJ databases">
        <authorList>
            <person name="Wu N."/>
        </authorList>
    </citation>
    <scope>NUCLEOTIDE SEQUENCE</scope>
    <source>
        <strain evidence="1">P15</strain>
    </source>
</reference>